<evidence type="ECO:0000256" key="3">
    <source>
        <dbReference type="SAM" id="MobiDB-lite"/>
    </source>
</evidence>
<dbReference type="SUPFAM" id="SSF49764">
    <property type="entry name" value="HSP20-like chaperones"/>
    <property type="match status" value="1"/>
</dbReference>
<dbReference type="InterPro" id="IPR008978">
    <property type="entry name" value="HSP20-like_chaperone"/>
</dbReference>
<evidence type="ECO:0000256" key="2">
    <source>
        <dbReference type="RuleBase" id="RU003616"/>
    </source>
</evidence>
<gene>
    <name evidence="5" type="ORF">JYZ213_LOCUS27410</name>
    <name evidence="6" type="ORF">OXD698_LOCUS29057</name>
</gene>
<sequence length="456" mass="51424">MLSSQVLPIQRTTNTSTPNCNNPNDTWFDPFNFTPGQDQNIRWLNRPNQQLLHAKYSHDFEKFHIKFDAENFQPDQIKIYIQNHQLTITGVYEEHSEGRHMQKQFEKSFDIPHNADVELMACYITPAHMLVADIPLNQNFHEQLAQTDYLKVNNNMNDSRRLSFSLNKFNTLNEQGLLSSSSSPNNLSPLPPSGQQVRRTSITKTTTTTTGTTGLPPEATELLRSAQTTNGGTHSYSTHVTERRGSNINNQQIHINEPSPSTITKADNQTTSSSILTSADLANLPIEIPPELLATGGTITIQKRRVSVIKTVEPTTHSTLSTTTNTITESQQSTTSSDRHHSKSTGPGNRRRTLTLEEFLQNKTWNPTIIDGPHGKKILSMCLQMRPGTTPDQIRVTLNGYDLRIELDNKLATDSGRLMNQHSYRQITLFHTCQVEQLTTELKDDGFLYIHVPIKL</sequence>
<dbReference type="PANTHER" id="PTHR45640:SF26">
    <property type="entry name" value="RE23625P"/>
    <property type="match status" value="1"/>
</dbReference>
<evidence type="ECO:0000259" key="4">
    <source>
        <dbReference type="PROSITE" id="PS01031"/>
    </source>
</evidence>
<feature type="compositionally biased region" description="Low complexity" evidence="3">
    <location>
        <begin position="317"/>
        <end position="336"/>
    </location>
</feature>
<dbReference type="AlphaFoldDB" id="A0A814X714"/>
<feature type="compositionally biased region" description="Low complexity" evidence="3">
    <location>
        <begin position="12"/>
        <end position="25"/>
    </location>
</feature>
<dbReference type="PANTHER" id="PTHR45640">
    <property type="entry name" value="HEAT SHOCK PROTEIN HSP-12.2-RELATED"/>
    <property type="match status" value="1"/>
</dbReference>
<accession>A0A814X714</accession>
<protein>
    <recommendedName>
        <fullName evidence="4">SHSP domain-containing protein</fullName>
    </recommendedName>
</protein>
<feature type="domain" description="SHSP" evidence="4">
    <location>
        <begin position="45"/>
        <end position="153"/>
    </location>
</feature>
<dbReference type="Proteomes" id="UP000663845">
    <property type="component" value="Unassembled WGS sequence"/>
</dbReference>
<dbReference type="InterPro" id="IPR001436">
    <property type="entry name" value="Alpha-crystallin/sHSP_animal"/>
</dbReference>
<dbReference type="EMBL" id="CAJNOG010000381">
    <property type="protein sequence ID" value="CAF1210220.1"/>
    <property type="molecule type" value="Genomic_DNA"/>
</dbReference>
<evidence type="ECO:0000256" key="1">
    <source>
        <dbReference type="PROSITE-ProRule" id="PRU00285"/>
    </source>
</evidence>
<dbReference type="GO" id="GO:0005737">
    <property type="term" value="C:cytoplasm"/>
    <property type="evidence" value="ECO:0007669"/>
    <property type="project" value="TreeGrafter"/>
</dbReference>
<feature type="compositionally biased region" description="Polar residues" evidence="3">
    <location>
        <begin position="1"/>
        <end position="11"/>
    </location>
</feature>
<dbReference type="GO" id="GO:0051082">
    <property type="term" value="F:unfolded protein binding"/>
    <property type="evidence" value="ECO:0007669"/>
    <property type="project" value="TreeGrafter"/>
</dbReference>
<comment type="caution">
    <text evidence="5">The sequence shown here is derived from an EMBL/GenBank/DDBJ whole genome shotgun (WGS) entry which is preliminary data.</text>
</comment>
<organism evidence="5 7">
    <name type="scientific">Adineta steineri</name>
    <dbReference type="NCBI Taxonomy" id="433720"/>
    <lineage>
        <taxon>Eukaryota</taxon>
        <taxon>Metazoa</taxon>
        <taxon>Spiralia</taxon>
        <taxon>Gnathifera</taxon>
        <taxon>Rotifera</taxon>
        <taxon>Eurotatoria</taxon>
        <taxon>Bdelloidea</taxon>
        <taxon>Adinetida</taxon>
        <taxon>Adinetidae</taxon>
        <taxon>Adineta</taxon>
    </lineage>
</organism>
<evidence type="ECO:0000313" key="5">
    <source>
        <dbReference type="EMBL" id="CAF1210220.1"/>
    </source>
</evidence>
<dbReference type="GO" id="GO:0005634">
    <property type="term" value="C:nucleus"/>
    <property type="evidence" value="ECO:0007669"/>
    <property type="project" value="TreeGrafter"/>
</dbReference>
<dbReference type="Pfam" id="PF00011">
    <property type="entry name" value="HSP20"/>
    <property type="match status" value="1"/>
</dbReference>
<feature type="compositionally biased region" description="Low complexity" evidence="3">
    <location>
        <begin position="177"/>
        <end position="188"/>
    </location>
</feature>
<feature type="compositionally biased region" description="Low complexity" evidence="3">
    <location>
        <begin position="203"/>
        <end position="214"/>
    </location>
</feature>
<feature type="region of interest" description="Disordered" evidence="3">
    <location>
        <begin position="1"/>
        <end position="25"/>
    </location>
</feature>
<dbReference type="CDD" id="cd00298">
    <property type="entry name" value="ACD_sHsps_p23-like"/>
    <property type="match status" value="2"/>
</dbReference>
<feature type="region of interest" description="Disordered" evidence="3">
    <location>
        <begin position="175"/>
        <end position="248"/>
    </location>
</feature>
<comment type="similarity">
    <text evidence="1 2">Belongs to the small heat shock protein (HSP20) family.</text>
</comment>
<dbReference type="Gene3D" id="2.60.40.790">
    <property type="match status" value="2"/>
</dbReference>
<dbReference type="GO" id="GO:0009408">
    <property type="term" value="P:response to heat"/>
    <property type="evidence" value="ECO:0007669"/>
    <property type="project" value="TreeGrafter"/>
</dbReference>
<feature type="compositionally biased region" description="Polar residues" evidence="3">
    <location>
        <begin position="225"/>
        <end position="239"/>
    </location>
</feature>
<feature type="region of interest" description="Disordered" evidence="3">
    <location>
        <begin position="317"/>
        <end position="352"/>
    </location>
</feature>
<dbReference type="EMBL" id="CAJOAZ010003216">
    <property type="protein sequence ID" value="CAF3992948.1"/>
    <property type="molecule type" value="Genomic_DNA"/>
</dbReference>
<dbReference type="InterPro" id="IPR002068">
    <property type="entry name" value="A-crystallin/Hsp20_dom"/>
</dbReference>
<dbReference type="GO" id="GO:0042026">
    <property type="term" value="P:protein refolding"/>
    <property type="evidence" value="ECO:0007669"/>
    <property type="project" value="TreeGrafter"/>
</dbReference>
<evidence type="ECO:0000313" key="7">
    <source>
        <dbReference type="Proteomes" id="UP000663845"/>
    </source>
</evidence>
<dbReference type="Proteomes" id="UP000663844">
    <property type="component" value="Unassembled WGS sequence"/>
</dbReference>
<proteinExistence type="inferred from homology"/>
<dbReference type="PROSITE" id="PS01031">
    <property type="entry name" value="SHSP"/>
    <property type="match status" value="1"/>
</dbReference>
<reference evidence="5" key="1">
    <citation type="submission" date="2021-02" db="EMBL/GenBank/DDBJ databases">
        <authorList>
            <person name="Nowell W R."/>
        </authorList>
    </citation>
    <scope>NUCLEOTIDE SEQUENCE</scope>
</reference>
<name>A0A814X714_9BILA</name>
<evidence type="ECO:0000313" key="6">
    <source>
        <dbReference type="EMBL" id="CAF3992948.1"/>
    </source>
</evidence>